<dbReference type="InterPro" id="IPR008271">
    <property type="entry name" value="Ser/Thr_kinase_AS"/>
</dbReference>
<feature type="compositionally biased region" description="Basic and acidic residues" evidence="10">
    <location>
        <begin position="47"/>
        <end position="65"/>
    </location>
</feature>
<keyword evidence="3" id="KW-0808">Transferase</keyword>
<evidence type="ECO:0000313" key="13">
    <source>
        <dbReference type="EMBL" id="KAG2210408.1"/>
    </source>
</evidence>
<keyword evidence="6 9" id="KW-0067">ATP-binding</keyword>
<accession>A0A8H7RGY2</accession>
<keyword evidence="4 9" id="KW-0547">Nucleotide-binding</keyword>
<evidence type="ECO:0000256" key="4">
    <source>
        <dbReference type="ARBA" id="ARBA00022741"/>
    </source>
</evidence>
<dbReference type="InterPro" id="IPR000961">
    <property type="entry name" value="AGC-kinase_C"/>
</dbReference>
<dbReference type="InterPro" id="IPR000719">
    <property type="entry name" value="Prot_kinase_dom"/>
</dbReference>
<comment type="catalytic activity">
    <reaction evidence="8">
        <text>L-seryl-[protein] + ATP = O-phospho-L-seryl-[protein] + ADP + H(+)</text>
        <dbReference type="Rhea" id="RHEA:17989"/>
        <dbReference type="Rhea" id="RHEA-COMP:9863"/>
        <dbReference type="Rhea" id="RHEA-COMP:11604"/>
        <dbReference type="ChEBI" id="CHEBI:15378"/>
        <dbReference type="ChEBI" id="CHEBI:29999"/>
        <dbReference type="ChEBI" id="CHEBI:30616"/>
        <dbReference type="ChEBI" id="CHEBI:83421"/>
        <dbReference type="ChEBI" id="CHEBI:456216"/>
        <dbReference type="EC" id="2.7.11.11"/>
    </reaction>
</comment>
<dbReference type="EMBL" id="JAEPRC010000081">
    <property type="protein sequence ID" value="KAG2210408.1"/>
    <property type="molecule type" value="Genomic_DNA"/>
</dbReference>
<evidence type="ECO:0000259" key="12">
    <source>
        <dbReference type="PROSITE" id="PS51285"/>
    </source>
</evidence>
<dbReference type="GO" id="GO:0005952">
    <property type="term" value="C:cAMP-dependent protein kinase complex"/>
    <property type="evidence" value="ECO:0007669"/>
    <property type="project" value="TreeGrafter"/>
</dbReference>
<dbReference type="InterPro" id="IPR017441">
    <property type="entry name" value="Protein_kinase_ATP_BS"/>
</dbReference>
<evidence type="ECO:0000256" key="2">
    <source>
        <dbReference type="ARBA" id="ARBA00022527"/>
    </source>
</evidence>
<evidence type="ECO:0000256" key="5">
    <source>
        <dbReference type="ARBA" id="ARBA00022777"/>
    </source>
</evidence>
<keyword evidence="2" id="KW-0723">Serine/threonine-protein kinase</keyword>
<feature type="binding site" evidence="9">
    <location>
        <position position="239"/>
    </location>
    <ligand>
        <name>ATP</name>
        <dbReference type="ChEBI" id="CHEBI:30616"/>
    </ligand>
</feature>
<protein>
    <recommendedName>
        <fullName evidence="1">cAMP-dependent protein kinase</fullName>
        <ecNumber evidence="1">2.7.11.11</ecNumber>
    </recommendedName>
</protein>
<dbReference type="Gene3D" id="1.10.510.10">
    <property type="entry name" value="Transferase(Phosphotransferase) domain 1"/>
    <property type="match status" value="1"/>
</dbReference>
<evidence type="ECO:0000313" key="14">
    <source>
        <dbReference type="Proteomes" id="UP000650833"/>
    </source>
</evidence>
<dbReference type="Gene3D" id="3.30.200.20">
    <property type="entry name" value="Phosphorylase Kinase, domain 1"/>
    <property type="match status" value="1"/>
</dbReference>
<evidence type="ECO:0000256" key="6">
    <source>
        <dbReference type="ARBA" id="ARBA00022840"/>
    </source>
</evidence>
<feature type="domain" description="AGC-kinase C-terminal" evidence="12">
    <location>
        <begin position="465"/>
        <end position="520"/>
    </location>
</feature>
<feature type="region of interest" description="Disordered" evidence="10">
    <location>
        <begin position="46"/>
        <end position="65"/>
    </location>
</feature>
<evidence type="ECO:0000256" key="8">
    <source>
        <dbReference type="ARBA" id="ARBA00047454"/>
    </source>
</evidence>
<dbReference type="GO" id="GO:0005524">
    <property type="term" value="F:ATP binding"/>
    <property type="evidence" value="ECO:0007669"/>
    <property type="project" value="UniProtKB-UniRule"/>
</dbReference>
<feature type="compositionally biased region" description="Polar residues" evidence="10">
    <location>
        <begin position="21"/>
        <end position="30"/>
    </location>
</feature>
<dbReference type="GO" id="GO:0005829">
    <property type="term" value="C:cytosol"/>
    <property type="evidence" value="ECO:0007669"/>
    <property type="project" value="TreeGrafter"/>
</dbReference>
<dbReference type="SUPFAM" id="SSF56112">
    <property type="entry name" value="Protein kinase-like (PK-like)"/>
    <property type="match status" value="1"/>
</dbReference>
<dbReference type="OrthoDB" id="63267at2759"/>
<dbReference type="GO" id="GO:0005634">
    <property type="term" value="C:nucleus"/>
    <property type="evidence" value="ECO:0007669"/>
    <property type="project" value="TreeGrafter"/>
</dbReference>
<dbReference type="InterPro" id="IPR011009">
    <property type="entry name" value="Kinase-like_dom_sf"/>
</dbReference>
<keyword evidence="14" id="KW-1185">Reference proteome</keyword>
<evidence type="ECO:0000259" key="11">
    <source>
        <dbReference type="PROSITE" id="PS50011"/>
    </source>
</evidence>
<name>A0A8H7RGY2_9FUNG</name>
<sequence>MCTESIQLLDSLPKHPIASTLWDNNSNQQHPLRYNSPPVSHCTLNKTDVENRKSTDSEKTLLDPVNDGEKEKLNSITMTPATTPKPIFTHNLPDSFFASSSPPAPISPISNLASGLNSPIPSPHIHPAVNKFCSTVDPIDMCVKNLSIQDEVPIIKCVEDASMLDKTSIELDHLNSNEIYTNKPANKEYNYTQHHFSSDYKSHRLSLDDFAILQTVGTGSSARVHLAKSKVNGKYYAIKAISKKDLVTKRQVEHANNERDVLGSVSHPFLVKLWGCFQCESHVFLVMDYVPGGELFRVLRKKKAFTEYEARFYAAEVLLAIEYLHSINIAYRDLKPENILIDRHGHIKITDFGFAKKVLDRTWTVCGTPDYLAPEIIRSQGYTKAVDWWSFGILIYEMLTGNPPFTSKNPVDQYRRILECDMTFPSDMSPEAIDLLQNLLKTKPSERFGNLKDGANDIKNHAWFKDMNFDQVLTRKLTPPFVPEIKFDGDTRCFAYYEEMQLPYHLIHTSESYCSHFPDF</sequence>
<proteinExistence type="predicted"/>
<comment type="caution">
    <text evidence="13">The sequence shown here is derived from an EMBL/GenBank/DDBJ whole genome shotgun (WGS) entry which is preliminary data.</text>
</comment>
<evidence type="ECO:0000256" key="7">
    <source>
        <dbReference type="ARBA" id="ARBA00047292"/>
    </source>
</evidence>
<dbReference type="PROSITE" id="PS50011">
    <property type="entry name" value="PROTEIN_KINASE_DOM"/>
    <property type="match status" value="1"/>
</dbReference>
<dbReference type="EC" id="2.7.11.11" evidence="1"/>
<dbReference type="PROSITE" id="PS00108">
    <property type="entry name" value="PROTEIN_KINASE_ST"/>
    <property type="match status" value="1"/>
</dbReference>
<dbReference type="PROSITE" id="PS00107">
    <property type="entry name" value="PROTEIN_KINASE_ATP"/>
    <property type="match status" value="1"/>
</dbReference>
<organism evidence="13 14">
    <name type="scientific">Mucor plumbeus</name>
    <dbReference type="NCBI Taxonomy" id="97098"/>
    <lineage>
        <taxon>Eukaryota</taxon>
        <taxon>Fungi</taxon>
        <taxon>Fungi incertae sedis</taxon>
        <taxon>Mucoromycota</taxon>
        <taxon>Mucoromycotina</taxon>
        <taxon>Mucoromycetes</taxon>
        <taxon>Mucorales</taxon>
        <taxon>Mucorineae</taxon>
        <taxon>Mucoraceae</taxon>
        <taxon>Mucor</taxon>
    </lineage>
</organism>
<reference evidence="13" key="1">
    <citation type="submission" date="2020-12" db="EMBL/GenBank/DDBJ databases">
        <title>Metabolic potential, ecology and presence of endohyphal bacteria is reflected in genomic diversity of Mucoromycotina.</title>
        <authorList>
            <person name="Muszewska A."/>
            <person name="Okrasinska A."/>
            <person name="Steczkiewicz K."/>
            <person name="Drgas O."/>
            <person name="Orlowska M."/>
            <person name="Perlinska-Lenart U."/>
            <person name="Aleksandrzak-Piekarczyk T."/>
            <person name="Szatraj K."/>
            <person name="Zielenkiewicz U."/>
            <person name="Pilsyk S."/>
            <person name="Malc E."/>
            <person name="Mieczkowski P."/>
            <person name="Kruszewska J.S."/>
            <person name="Biernat P."/>
            <person name="Pawlowska J."/>
        </authorList>
    </citation>
    <scope>NUCLEOTIDE SEQUENCE</scope>
    <source>
        <strain evidence="13">CBS 226.32</strain>
    </source>
</reference>
<dbReference type="PROSITE" id="PS51285">
    <property type="entry name" value="AGC_KINASE_CTER"/>
    <property type="match status" value="1"/>
</dbReference>
<comment type="catalytic activity">
    <reaction evidence="7">
        <text>L-threonyl-[protein] + ATP = O-phospho-L-threonyl-[protein] + ADP + H(+)</text>
        <dbReference type="Rhea" id="RHEA:46608"/>
        <dbReference type="Rhea" id="RHEA-COMP:11060"/>
        <dbReference type="Rhea" id="RHEA-COMP:11605"/>
        <dbReference type="ChEBI" id="CHEBI:15378"/>
        <dbReference type="ChEBI" id="CHEBI:30013"/>
        <dbReference type="ChEBI" id="CHEBI:30616"/>
        <dbReference type="ChEBI" id="CHEBI:61977"/>
        <dbReference type="ChEBI" id="CHEBI:456216"/>
        <dbReference type="EC" id="2.7.11.11"/>
    </reaction>
</comment>
<dbReference type="CDD" id="cd05580">
    <property type="entry name" value="STKc_PKA_like"/>
    <property type="match status" value="1"/>
</dbReference>
<dbReference type="AlphaFoldDB" id="A0A8H7RGY2"/>
<feature type="domain" description="Protein kinase" evidence="11">
    <location>
        <begin position="210"/>
        <end position="464"/>
    </location>
</feature>
<dbReference type="FunFam" id="1.10.510.10:FF:000005">
    <property type="entry name" value="cAMP-dependent protein kinase catalytic subunit alpha"/>
    <property type="match status" value="1"/>
</dbReference>
<dbReference type="Proteomes" id="UP000650833">
    <property type="component" value="Unassembled WGS sequence"/>
</dbReference>
<dbReference type="Pfam" id="PF00069">
    <property type="entry name" value="Pkinase"/>
    <property type="match status" value="1"/>
</dbReference>
<dbReference type="SMART" id="SM00220">
    <property type="entry name" value="S_TKc"/>
    <property type="match status" value="1"/>
</dbReference>
<dbReference type="PANTHER" id="PTHR24353:SF153">
    <property type="entry name" value="CAMP-DEPENDENT PROTEIN KINASE CATALYTIC SUBUNIT 1"/>
    <property type="match status" value="1"/>
</dbReference>
<dbReference type="PANTHER" id="PTHR24353">
    <property type="entry name" value="CYCLIC NUCLEOTIDE-DEPENDENT PROTEIN KINASE"/>
    <property type="match status" value="1"/>
</dbReference>
<keyword evidence="5" id="KW-0418">Kinase</keyword>
<evidence type="ECO:0000256" key="9">
    <source>
        <dbReference type="PROSITE-ProRule" id="PRU10141"/>
    </source>
</evidence>
<evidence type="ECO:0000256" key="1">
    <source>
        <dbReference type="ARBA" id="ARBA00012444"/>
    </source>
</evidence>
<evidence type="ECO:0000256" key="3">
    <source>
        <dbReference type="ARBA" id="ARBA00022679"/>
    </source>
</evidence>
<evidence type="ECO:0000256" key="10">
    <source>
        <dbReference type="SAM" id="MobiDB-lite"/>
    </source>
</evidence>
<gene>
    <name evidence="13" type="ORF">INT46_004034</name>
</gene>
<dbReference type="GO" id="GO:0004691">
    <property type="term" value="F:cAMP-dependent protein kinase activity"/>
    <property type="evidence" value="ECO:0007669"/>
    <property type="project" value="UniProtKB-EC"/>
</dbReference>
<feature type="region of interest" description="Disordered" evidence="10">
    <location>
        <begin position="20"/>
        <end position="41"/>
    </location>
</feature>